<keyword evidence="5" id="KW-1185">Reference proteome</keyword>
<dbReference type="Proteomes" id="UP000317243">
    <property type="component" value="Unassembled WGS sequence"/>
</dbReference>
<dbReference type="OrthoDB" id="219918at2"/>
<gene>
    <name evidence="4" type="primary">blaR1_1</name>
    <name evidence="4" type="ORF">KOR42_02110</name>
</gene>
<dbReference type="CDD" id="cd07341">
    <property type="entry name" value="M56_BlaR1_MecR1_like"/>
    <property type="match status" value="1"/>
</dbReference>
<feature type="compositionally biased region" description="Polar residues" evidence="1">
    <location>
        <begin position="414"/>
        <end position="428"/>
    </location>
</feature>
<feature type="transmembrane region" description="Helical" evidence="2">
    <location>
        <begin position="37"/>
        <end position="55"/>
    </location>
</feature>
<dbReference type="AlphaFoldDB" id="A0A5C5X1R3"/>
<reference evidence="4 5" key="1">
    <citation type="submission" date="2019-02" db="EMBL/GenBank/DDBJ databases">
        <title>Deep-cultivation of Planctomycetes and their phenomic and genomic characterization uncovers novel biology.</title>
        <authorList>
            <person name="Wiegand S."/>
            <person name="Jogler M."/>
            <person name="Boedeker C."/>
            <person name="Pinto D."/>
            <person name="Vollmers J."/>
            <person name="Rivas-Marin E."/>
            <person name="Kohn T."/>
            <person name="Peeters S.H."/>
            <person name="Heuer A."/>
            <person name="Rast P."/>
            <person name="Oberbeckmann S."/>
            <person name="Bunk B."/>
            <person name="Jeske O."/>
            <person name="Meyerdierks A."/>
            <person name="Storesund J.E."/>
            <person name="Kallscheuer N."/>
            <person name="Luecker S."/>
            <person name="Lage O.M."/>
            <person name="Pohl T."/>
            <person name="Merkel B.J."/>
            <person name="Hornburger P."/>
            <person name="Mueller R.-W."/>
            <person name="Bruemmer F."/>
            <person name="Labrenz M."/>
            <person name="Spormann A.M."/>
            <person name="Op Den Camp H."/>
            <person name="Overmann J."/>
            <person name="Amann R."/>
            <person name="Jetten M.S.M."/>
            <person name="Mascher T."/>
            <person name="Medema M.H."/>
            <person name="Devos D.P."/>
            <person name="Kaster A.-K."/>
            <person name="Ovreas L."/>
            <person name="Rohde M."/>
            <person name="Galperin M.Y."/>
            <person name="Jogler C."/>
        </authorList>
    </citation>
    <scope>NUCLEOTIDE SEQUENCE [LARGE SCALE GENOMIC DNA]</scope>
    <source>
        <strain evidence="4 5">KOR42</strain>
    </source>
</reference>
<dbReference type="RefSeq" id="WP_146506766.1">
    <property type="nucleotide sequence ID" value="NZ_SIHI01000001.1"/>
</dbReference>
<name>A0A5C5X1R3_9PLAN</name>
<feature type="region of interest" description="Disordered" evidence="1">
    <location>
        <begin position="385"/>
        <end position="432"/>
    </location>
</feature>
<feature type="domain" description="Peptidase M56" evidence="3">
    <location>
        <begin position="24"/>
        <end position="319"/>
    </location>
</feature>
<dbReference type="PANTHER" id="PTHR34978">
    <property type="entry name" value="POSSIBLE SENSOR-TRANSDUCER PROTEIN BLAR"/>
    <property type="match status" value="1"/>
</dbReference>
<dbReference type="Gene3D" id="3.30.2010.10">
    <property type="entry name" value="Metalloproteases ('zincins'), catalytic domain"/>
    <property type="match status" value="1"/>
</dbReference>
<protein>
    <submittedName>
        <fullName evidence="4">Regulatory protein BlaR1</fullName>
    </submittedName>
</protein>
<evidence type="ECO:0000313" key="4">
    <source>
        <dbReference type="EMBL" id="TWT56856.1"/>
    </source>
</evidence>
<feature type="transmembrane region" description="Helical" evidence="2">
    <location>
        <begin position="141"/>
        <end position="162"/>
    </location>
</feature>
<dbReference type="InterPro" id="IPR008756">
    <property type="entry name" value="Peptidase_M56"/>
</dbReference>
<keyword evidence="2" id="KW-1133">Transmembrane helix</keyword>
<evidence type="ECO:0000256" key="2">
    <source>
        <dbReference type="SAM" id="Phobius"/>
    </source>
</evidence>
<dbReference type="Pfam" id="PF05569">
    <property type="entry name" value="Peptidase_M56"/>
    <property type="match status" value="1"/>
</dbReference>
<organism evidence="4 5">
    <name type="scientific">Thalassoglobus neptunius</name>
    <dbReference type="NCBI Taxonomy" id="1938619"/>
    <lineage>
        <taxon>Bacteria</taxon>
        <taxon>Pseudomonadati</taxon>
        <taxon>Planctomycetota</taxon>
        <taxon>Planctomycetia</taxon>
        <taxon>Planctomycetales</taxon>
        <taxon>Planctomycetaceae</taxon>
        <taxon>Thalassoglobus</taxon>
    </lineage>
</organism>
<feature type="region of interest" description="Disordered" evidence="1">
    <location>
        <begin position="72"/>
        <end position="95"/>
    </location>
</feature>
<feature type="compositionally biased region" description="Low complexity" evidence="1">
    <location>
        <begin position="389"/>
        <end position="399"/>
    </location>
</feature>
<sequence length="701" mass="78584">MSDRVIELLWTQLWQITLLIPVAILTVRTLTKHASHFSYAILLLILIKTVTPPLWSSPTGVFSWVTASRQTTASTSPESPSPTPATPAAETPFTEKLSEDPESALAVSAPETASTGMVDDLASIAESDDVLPSQKSSQISWVQISLFVWFTGAISLIGYLLGKLGQMRRFHQDTRVEPSDDLLEAVEIVSANLGLTKIPRVLVTLHPSVPFATGVFRPFVVLPSHLVDKTTPEEMRLILAHEMTHLRRGDTIVGVLQLMIQTIWWFHPFVWWLNREMRRVREECCDRDVVTQLQCRPASYARCLINMLELHQKLRHQPGLAGLSPLEVTRQRLQKIMQTQAEEPRNHGRLRISVLTILLALVILPGAPIQARSAAVSGEIAAVSEENIPTSQQQESSRSTENEENSEEPLTPSDVSPSEVQQSRNSQPSRERDLELNYAWKRGDVHRYSLELTAEYPTQIHTHSGTIAYQVDAVAAGRPALSLLETSLNKNSVAREGVSLPRISSPVEPSDPTIPPFSSMRPPFSRGPFSYQDSIDPETVEFGSDQFRDPESGVLPYLLGNLETWVFPPVPGNVGHTWTDHQTRKVRLVASSSGSVGRGSPFDSQPEMEMLLQLTRRETVSSWDSEKIGTSTDWHLQSNDQVDGSPRREIHLLGRTTFNRQTSFVLSGQYEGQLIERERFHEYRIPLKIQVVRSENHEDER</sequence>
<dbReference type="PANTHER" id="PTHR34978:SF3">
    <property type="entry name" value="SLR0241 PROTEIN"/>
    <property type="match status" value="1"/>
</dbReference>
<dbReference type="InterPro" id="IPR052173">
    <property type="entry name" value="Beta-lactam_resp_regulator"/>
</dbReference>
<evidence type="ECO:0000256" key="1">
    <source>
        <dbReference type="SAM" id="MobiDB-lite"/>
    </source>
</evidence>
<feature type="transmembrane region" description="Helical" evidence="2">
    <location>
        <begin position="12"/>
        <end position="30"/>
    </location>
</feature>
<dbReference type="EMBL" id="SIHI01000001">
    <property type="protein sequence ID" value="TWT56856.1"/>
    <property type="molecule type" value="Genomic_DNA"/>
</dbReference>
<proteinExistence type="predicted"/>
<comment type="caution">
    <text evidence="4">The sequence shown here is derived from an EMBL/GenBank/DDBJ whole genome shotgun (WGS) entry which is preliminary data.</text>
</comment>
<evidence type="ECO:0000259" key="3">
    <source>
        <dbReference type="Pfam" id="PF05569"/>
    </source>
</evidence>
<evidence type="ECO:0000313" key="5">
    <source>
        <dbReference type="Proteomes" id="UP000317243"/>
    </source>
</evidence>
<keyword evidence="2" id="KW-0812">Transmembrane</keyword>
<accession>A0A5C5X1R3</accession>
<keyword evidence="2" id="KW-0472">Membrane</keyword>